<gene>
    <name evidence="1" type="ORF">LZC94_01800</name>
</gene>
<name>A0ABZ2LYK8_9BACT</name>
<sequence>MSRATELIAELVESGWNTCRSIRDGLTRAGLPLPTAAYLRRTFTRSEWERAARAVEALREHFEDAKFADQASFGILLVPDHEKLDTRGAIDWSMRRGQWTSKGATEDFVDERLPPGKIVVPGGRDWSLVATVTGTAGIHVGSYDTIVGAPRERFLVGDVDTRAQMVRQIWGARVLQSGTVLPDSNERDVWTFTLFPGEGLTGGEAASGTVLHGKVRFRLGRADRGISSVRVCPAILVG</sequence>
<evidence type="ECO:0000313" key="1">
    <source>
        <dbReference type="EMBL" id="WXB16014.1"/>
    </source>
</evidence>
<dbReference type="EMBL" id="CP089984">
    <property type="protein sequence ID" value="WXB16014.1"/>
    <property type="molecule type" value="Genomic_DNA"/>
</dbReference>
<dbReference type="RefSeq" id="WP_394825644.1">
    <property type="nucleotide sequence ID" value="NZ_CP089984.1"/>
</dbReference>
<evidence type="ECO:0000313" key="2">
    <source>
        <dbReference type="Proteomes" id="UP001370348"/>
    </source>
</evidence>
<reference evidence="1 2" key="1">
    <citation type="submission" date="2021-12" db="EMBL/GenBank/DDBJ databases">
        <title>Discovery of the Pendulisporaceae a myxobacterial family with distinct sporulation behavior and unique specialized metabolism.</title>
        <authorList>
            <person name="Garcia R."/>
            <person name="Popoff A."/>
            <person name="Bader C.D."/>
            <person name="Loehr J."/>
            <person name="Walesch S."/>
            <person name="Walt C."/>
            <person name="Boldt J."/>
            <person name="Bunk B."/>
            <person name="Haeckl F.J.F.P.J."/>
            <person name="Gunesch A.P."/>
            <person name="Birkelbach J."/>
            <person name="Nuebel U."/>
            <person name="Pietschmann T."/>
            <person name="Bach T."/>
            <person name="Mueller R."/>
        </authorList>
    </citation>
    <scope>NUCLEOTIDE SEQUENCE [LARGE SCALE GENOMIC DNA]</scope>
    <source>
        <strain evidence="1 2">MSr11954</strain>
    </source>
</reference>
<proteinExistence type="predicted"/>
<organism evidence="1 2">
    <name type="scientific">Pendulispora albinea</name>
    <dbReference type="NCBI Taxonomy" id="2741071"/>
    <lineage>
        <taxon>Bacteria</taxon>
        <taxon>Pseudomonadati</taxon>
        <taxon>Myxococcota</taxon>
        <taxon>Myxococcia</taxon>
        <taxon>Myxococcales</taxon>
        <taxon>Sorangiineae</taxon>
        <taxon>Pendulisporaceae</taxon>
        <taxon>Pendulispora</taxon>
    </lineage>
</organism>
<accession>A0ABZ2LYK8</accession>
<keyword evidence="2" id="KW-1185">Reference proteome</keyword>
<protein>
    <submittedName>
        <fullName evidence="1">Uncharacterized protein</fullName>
    </submittedName>
</protein>
<dbReference type="Proteomes" id="UP001370348">
    <property type="component" value="Chromosome"/>
</dbReference>